<evidence type="ECO:0000313" key="4">
    <source>
        <dbReference type="EMBL" id="RWU03955.1"/>
    </source>
</evidence>
<feature type="domain" description="IPT/TIG" evidence="3">
    <location>
        <begin position="361"/>
        <end position="442"/>
    </location>
</feature>
<organism evidence="4 5">
    <name type="scientific">Pedobacter chitinilyticus</name>
    <dbReference type="NCBI Taxonomy" id="2233776"/>
    <lineage>
        <taxon>Bacteria</taxon>
        <taxon>Pseudomonadati</taxon>
        <taxon>Bacteroidota</taxon>
        <taxon>Sphingobacteriia</taxon>
        <taxon>Sphingobacteriales</taxon>
        <taxon>Sphingobacteriaceae</taxon>
        <taxon>Pedobacter</taxon>
    </lineage>
</organism>
<dbReference type="InterPro" id="IPR013783">
    <property type="entry name" value="Ig-like_fold"/>
</dbReference>
<sequence length="724" mass="74878">MNMKRIKVNIQASIGIMLLLVMSLAACKKDKNEIPPVPFKITSYYPNSGNAGTLVTIEGEGFGTSLGEYSATISGKTAEVISATAKALVVRMPDGASSGNLSVKHGDKTYEVGQYTYQALSVTQVSPANGPAGSQIRITGTGFSSLKGPATVMVNGKPALVVSVSDIMIVAEVPADAGFGPIVVKVNGMESTGQNFTYQAIHSIKPLTGGKNTKVVIKGEGFETLAVGNVVDFNGKLATVIAATTNELTVTAPDGVSTGPLSVNINGQKTTGPTFTVVAPPAIDVVTPLSGPRGAEMTITGALFSANIDENKVYINDVLVPITAASATQIKLVIPGGTGSGTVRVVVNDQPTNGPQFKDQNLGIQSVSPDNGLAGTTVTIKGSGFSTTAANNRVYFNGVLATVKTATENTLVLDAPANLSTGQLKVVVGSEEALAPSPFKRAGVITLAGGPSSAVFGANMTGIAVDQNNNVYVTDPQNKVVKKIAPDGTVSTLQSNGTNITFVNPFSILVDKQNNIYVGDLGANHIRKITPSGQNTIYVSGFAPGKMAIDEAGNLYVNINGFALGMNKVNVIGSYSKIGGPTWVASKPAVDANGNLYFPDQALNSNNGIVRITPTGTKIDSWAGYSEGGYSDGVGSNALFNGINGGIAIYDNKIYVGDTFNFAIREVDIPTRTVSTVLKTTMGFADGTLATARLGQTADIAVDKDGNIYILDAGNKAVRKIFLK</sequence>
<gene>
    <name evidence="4" type="ORF">DPV69_19935</name>
</gene>
<dbReference type="PANTHER" id="PTHR46769:SF2">
    <property type="entry name" value="FIBROCYSTIN-L ISOFORM 2 PRECURSOR-RELATED"/>
    <property type="match status" value="1"/>
</dbReference>
<protein>
    <recommendedName>
        <fullName evidence="3">IPT/TIG domain-containing protein</fullName>
    </recommendedName>
</protein>
<dbReference type="InterPro" id="IPR011042">
    <property type="entry name" value="6-blade_b-propeller_TolB-like"/>
</dbReference>
<keyword evidence="5" id="KW-1185">Reference proteome</keyword>
<accession>A0A443YJN7</accession>
<dbReference type="PANTHER" id="PTHR46769">
    <property type="entry name" value="POLYCYSTIC KIDNEY AND HEPATIC DISEASE 1 (AUTOSOMAL RECESSIVE)-LIKE 1"/>
    <property type="match status" value="1"/>
</dbReference>
<dbReference type="OrthoDB" id="670826at2"/>
<feature type="domain" description="IPT/TIG" evidence="3">
    <location>
        <begin position="119"/>
        <end position="199"/>
    </location>
</feature>
<dbReference type="InterPro" id="IPR052387">
    <property type="entry name" value="Fibrocystin"/>
</dbReference>
<dbReference type="SMART" id="SM00429">
    <property type="entry name" value="IPT"/>
    <property type="match status" value="5"/>
</dbReference>
<keyword evidence="1 2" id="KW-0732">Signal</keyword>
<feature type="domain" description="IPT/TIG" evidence="3">
    <location>
        <begin position="38"/>
        <end position="118"/>
    </location>
</feature>
<name>A0A443YJN7_9SPHI</name>
<evidence type="ECO:0000259" key="3">
    <source>
        <dbReference type="SMART" id="SM00429"/>
    </source>
</evidence>
<dbReference type="EMBL" id="SAYW01000008">
    <property type="protein sequence ID" value="RWU03955.1"/>
    <property type="molecule type" value="Genomic_DNA"/>
</dbReference>
<dbReference type="Proteomes" id="UP000284120">
    <property type="component" value="Unassembled WGS sequence"/>
</dbReference>
<feature type="signal peptide" evidence="2">
    <location>
        <begin position="1"/>
        <end position="28"/>
    </location>
</feature>
<dbReference type="CDD" id="cd00603">
    <property type="entry name" value="IPT_PCSR"/>
    <property type="match status" value="4"/>
</dbReference>
<dbReference type="SUPFAM" id="SSF63829">
    <property type="entry name" value="Calcium-dependent phosphotriesterase"/>
    <property type="match status" value="2"/>
</dbReference>
<evidence type="ECO:0000256" key="2">
    <source>
        <dbReference type="SAM" id="SignalP"/>
    </source>
</evidence>
<dbReference type="Gene3D" id="2.40.10.500">
    <property type="match status" value="1"/>
</dbReference>
<proteinExistence type="predicted"/>
<feature type="domain" description="IPT/TIG" evidence="3">
    <location>
        <begin position="201"/>
        <end position="278"/>
    </location>
</feature>
<feature type="chain" id="PRO_5018978263" description="IPT/TIG domain-containing protein" evidence="2">
    <location>
        <begin position="29"/>
        <end position="724"/>
    </location>
</feature>
<reference evidence="4 5" key="1">
    <citation type="submission" date="2018-06" db="EMBL/GenBank/DDBJ databases">
        <title>Pedobacter endophyticus sp. nov., an endophytic bacterium isolated from a leaf of Triticum aestivum.</title>
        <authorList>
            <person name="Zhang L."/>
        </authorList>
    </citation>
    <scope>NUCLEOTIDE SEQUENCE [LARGE SCALE GENOMIC DNA]</scope>
    <source>
        <strain evidence="4 5">CM134L-2</strain>
    </source>
</reference>
<dbReference type="Gene3D" id="2.60.40.10">
    <property type="entry name" value="Immunoglobulins"/>
    <property type="match status" value="5"/>
</dbReference>
<dbReference type="SUPFAM" id="SSF81296">
    <property type="entry name" value="E set domains"/>
    <property type="match status" value="5"/>
</dbReference>
<dbReference type="Gene3D" id="2.120.10.30">
    <property type="entry name" value="TolB, C-terminal domain"/>
    <property type="match status" value="1"/>
</dbReference>
<dbReference type="AlphaFoldDB" id="A0A443YJN7"/>
<comment type="caution">
    <text evidence="4">The sequence shown here is derived from an EMBL/GenBank/DDBJ whole genome shotgun (WGS) entry which is preliminary data.</text>
</comment>
<dbReference type="PROSITE" id="PS51257">
    <property type="entry name" value="PROKAR_LIPOPROTEIN"/>
    <property type="match status" value="1"/>
</dbReference>
<evidence type="ECO:0000256" key="1">
    <source>
        <dbReference type="ARBA" id="ARBA00022729"/>
    </source>
</evidence>
<dbReference type="Pfam" id="PF01833">
    <property type="entry name" value="TIG"/>
    <property type="match status" value="5"/>
</dbReference>
<feature type="domain" description="IPT/TIG" evidence="3">
    <location>
        <begin position="280"/>
        <end position="358"/>
    </location>
</feature>
<dbReference type="RefSeq" id="WP_113649193.1">
    <property type="nucleotide sequence ID" value="NZ_SAYW01000008.1"/>
</dbReference>
<evidence type="ECO:0000313" key="5">
    <source>
        <dbReference type="Proteomes" id="UP000284120"/>
    </source>
</evidence>
<dbReference type="InterPro" id="IPR014756">
    <property type="entry name" value="Ig_E-set"/>
</dbReference>
<dbReference type="InterPro" id="IPR002909">
    <property type="entry name" value="IPT_dom"/>
</dbReference>